<dbReference type="GO" id="GO:0008168">
    <property type="term" value="F:methyltransferase activity"/>
    <property type="evidence" value="ECO:0007669"/>
    <property type="project" value="UniProtKB-KW"/>
</dbReference>
<proteinExistence type="predicted"/>
<name>A0AAU8LYQ7_9BACT</name>
<keyword evidence="2" id="KW-0489">Methyltransferase</keyword>
<dbReference type="InterPro" id="IPR041698">
    <property type="entry name" value="Methyltransf_25"/>
</dbReference>
<dbReference type="Gene3D" id="3.40.50.150">
    <property type="entry name" value="Vaccinia Virus protein VP39"/>
    <property type="match status" value="1"/>
</dbReference>
<dbReference type="SUPFAM" id="SSF53335">
    <property type="entry name" value="S-adenosyl-L-methionine-dependent methyltransferases"/>
    <property type="match status" value="1"/>
</dbReference>
<dbReference type="EC" id="2.1.1.-" evidence="2"/>
<organism evidence="2">
    <name type="scientific">Candidatus Electrothrix aestuarii</name>
    <dbReference type="NCBI Taxonomy" id="3062594"/>
    <lineage>
        <taxon>Bacteria</taxon>
        <taxon>Pseudomonadati</taxon>
        <taxon>Thermodesulfobacteriota</taxon>
        <taxon>Desulfobulbia</taxon>
        <taxon>Desulfobulbales</taxon>
        <taxon>Desulfobulbaceae</taxon>
        <taxon>Candidatus Electrothrix</taxon>
    </lineage>
</organism>
<keyword evidence="2" id="KW-0808">Transferase</keyword>
<dbReference type="EMBL" id="CP159373">
    <property type="protein sequence ID" value="XCN74345.1"/>
    <property type="molecule type" value="Genomic_DNA"/>
</dbReference>
<dbReference type="Pfam" id="PF13649">
    <property type="entry name" value="Methyltransf_25"/>
    <property type="match status" value="1"/>
</dbReference>
<accession>A0AAU8LYQ7</accession>
<dbReference type="PANTHER" id="PTHR43591">
    <property type="entry name" value="METHYLTRANSFERASE"/>
    <property type="match status" value="1"/>
</dbReference>
<dbReference type="PANTHER" id="PTHR43591:SF24">
    <property type="entry name" value="2-METHOXY-6-POLYPRENYL-1,4-BENZOQUINOL METHYLASE, MITOCHONDRIAL"/>
    <property type="match status" value="1"/>
</dbReference>
<dbReference type="InterPro" id="IPR029063">
    <property type="entry name" value="SAM-dependent_MTases_sf"/>
</dbReference>
<evidence type="ECO:0000259" key="1">
    <source>
        <dbReference type="Pfam" id="PF13649"/>
    </source>
</evidence>
<evidence type="ECO:0000313" key="2">
    <source>
        <dbReference type="EMBL" id="XCN74345.1"/>
    </source>
</evidence>
<protein>
    <submittedName>
        <fullName evidence="2">Class I SAM-dependent methyltransferase</fullName>
        <ecNumber evidence="2">2.1.1.-</ecNumber>
    </submittedName>
</protein>
<reference evidence="2" key="1">
    <citation type="journal article" date="2024" name="Syst. Appl. Microbiol.">
        <title>First single-strain enrichments of Electrothrix cable bacteria, description of E. aestuarii sp. nov. and E. rattekaaiensis sp. nov., and proposal of a cable bacteria taxonomy following the rules of the SeqCode.</title>
        <authorList>
            <person name="Plum-Jensen L.E."/>
            <person name="Schramm A."/>
            <person name="Marshall I.P.G."/>
        </authorList>
    </citation>
    <scope>NUCLEOTIDE SEQUENCE</scope>
    <source>
        <strain evidence="2">Rat1</strain>
    </source>
</reference>
<dbReference type="CDD" id="cd02440">
    <property type="entry name" value="AdoMet_MTases"/>
    <property type="match status" value="1"/>
</dbReference>
<sequence>MNPALSQEQQQEFWEKMAEKYPLPFDEKHLTKTQKIIGMAEQRGVQLDGATILDVGCGTGVYTLPLAQRAAQVTGLDLSAEMILRFEKEQQEHGIENAAAIQMPWNDAAVSEHQLENGFDIVWAAMTPAIRTPEDVARMNRCARNWCVYIGWGGVRENPFLEEVFQAHDQTFGPPPGAKSVHKHLAAMGITTELELFRDHWEWQGTEEEAVAHAQGMLRTQSEAQPNLDLIREVTARFTSNGTVSHRTDVEKGIMTWQAI</sequence>
<feature type="domain" description="Methyltransferase" evidence="1">
    <location>
        <begin position="52"/>
        <end position="141"/>
    </location>
</feature>
<dbReference type="KEGG" id="eaj:Q3M24_06260"/>
<dbReference type="AlphaFoldDB" id="A0AAU8LYQ7"/>
<gene>
    <name evidence="2" type="ORF">Q3M24_06260</name>
</gene>
<reference evidence="2" key="2">
    <citation type="submission" date="2024-06" db="EMBL/GenBank/DDBJ databases">
        <authorList>
            <person name="Plum-Jensen L.E."/>
            <person name="Schramm A."/>
            <person name="Marshall I.P.G."/>
        </authorList>
    </citation>
    <scope>NUCLEOTIDE SEQUENCE</scope>
    <source>
        <strain evidence="2">Rat1</strain>
    </source>
</reference>
<dbReference type="GO" id="GO:0032259">
    <property type="term" value="P:methylation"/>
    <property type="evidence" value="ECO:0007669"/>
    <property type="project" value="UniProtKB-KW"/>
</dbReference>